<dbReference type="SMART" id="SM00862">
    <property type="entry name" value="Trans_reg_C"/>
    <property type="match status" value="1"/>
</dbReference>
<dbReference type="RefSeq" id="WP_146303685.1">
    <property type="nucleotide sequence ID" value="NZ_VOHS01000002.1"/>
</dbReference>
<dbReference type="PROSITE" id="PS50110">
    <property type="entry name" value="RESPONSE_REGULATORY"/>
    <property type="match status" value="1"/>
</dbReference>
<keyword evidence="1 4" id="KW-0597">Phosphoprotein</keyword>
<evidence type="ECO:0000313" key="9">
    <source>
        <dbReference type="Proteomes" id="UP000318815"/>
    </source>
</evidence>
<protein>
    <submittedName>
        <fullName evidence="8">Response regulator transcription factor</fullName>
    </submittedName>
</protein>
<dbReference type="InterPro" id="IPR016032">
    <property type="entry name" value="Sig_transdc_resp-reg_C-effctor"/>
</dbReference>
<dbReference type="Gene3D" id="3.40.50.2300">
    <property type="match status" value="1"/>
</dbReference>
<dbReference type="GO" id="GO:0005829">
    <property type="term" value="C:cytosol"/>
    <property type="evidence" value="ECO:0007669"/>
    <property type="project" value="TreeGrafter"/>
</dbReference>
<dbReference type="PANTHER" id="PTHR48111:SF40">
    <property type="entry name" value="PHOSPHATE REGULON TRANSCRIPTIONAL REGULATORY PROTEIN PHOB"/>
    <property type="match status" value="1"/>
</dbReference>
<dbReference type="GO" id="GO:0000976">
    <property type="term" value="F:transcription cis-regulatory region binding"/>
    <property type="evidence" value="ECO:0007669"/>
    <property type="project" value="TreeGrafter"/>
</dbReference>
<evidence type="ECO:0000256" key="4">
    <source>
        <dbReference type="PROSITE-ProRule" id="PRU00169"/>
    </source>
</evidence>
<evidence type="ECO:0000256" key="5">
    <source>
        <dbReference type="PROSITE-ProRule" id="PRU01091"/>
    </source>
</evidence>
<dbReference type="OrthoDB" id="9790442at2"/>
<dbReference type="InterPro" id="IPR001867">
    <property type="entry name" value="OmpR/PhoB-type_DNA-bd"/>
</dbReference>
<evidence type="ECO:0000256" key="3">
    <source>
        <dbReference type="ARBA" id="ARBA00023125"/>
    </source>
</evidence>
<evidence type="ECO:0000313" key="8">
    <source>
        <dbReference type="EMBL" id="TWW02167.1"/>
    </source>
</evidence>
<dbReference type="Proteomes" id="UP000318815">
    <property type="component" value="Unassembled WGS sequence"/>
</dbReference>
<gene>
    <name evidence="8" type="ORF">FEF09_03205</name>
</gene>
<proteinExistence type="predicted"/>
<dbReference type="Gene3D" id="1.10.10.10">
    <property type="entry name" value="Winged helix-like DNA-binding domain superfamily/Winged helix DNA-binding domain"/>
    <property type="match status" value="1"/>
</dbReference>
<dbReference type="Gene3D" id="6.10.250.690">
    <property type="match status" value="1"/>
</dbReference>
<evidence type="ECO:0000259" key="6">
    <source>
        <dbReference type="PROSITE" id="PS50110"/>
    </source>
</evidence>
<dbReference type="GO" id="GO:0032993">
    <property type="term" value="C:protein-DNA complex"/>
    <property type="evidence" value="ECO:0007669"/>
    <property type="project" value="TreeGrafter"/>
</dbReference>
<dbReference type="SUPFAM" id="SSF46894">
    <property type="entry name" value="C-terminal effector domain of the bipartite response regulators"/>
    <property type="match status" value="1"/>
</dbReference>
<evidence type="ECO:0000259" key="7">
    <source>
        <dbReference type="PROSITE" id="PS51755"/>
    </source>
</evidence>
<reference evidence="8 9" key="1">
    <citation type="submission" date="2019-08" db="EMBL/GenBank/DDBJ databases">
        <title>Whole genome sequencing of chitin degrading bacteria Chitinophaga pinensis YS16.</title>
        <authorList>
            <person name="Singh R.P."/>
            <person name="Manchanda G."/>
            <person name="Maurya I.K."/>
            <person name="Joshi N.K."/>
            <person name="Srivastava A.K."/>
        </authorList>
    </citation>
    <scope>NUCLEOTIDE SEQUENCE [LARGE SCALE GENOMIC DNA]</scope>
    <source>
        <strain evidence="8 9">YS-16</strain>
    </source>
</reference>
<dbReference type="SUPFAM" id="SSF52172">
    <property type="entry name" value="CheY-like"/>
    <property type="match status" value="1"/>
</dbReference>
<feature type="domain" description="Response regulatory" evidence="6">
    <location>
        <begin position="6"/>
        <end position="120"/>
    </location>
</feature>
<dbReference type="AlphaFoldDB" id="A0A5C6LZP6"/>
<dbReference type="GO" id="GO:0000156">
    <property type="term" value="F:phosphorelay response regulator activity"/>
    <property type="evidence" value="ECO:0007669"/>
    <property type="project" value="TreeGrafter"/>
</dbReference>
<keyword evidence="2" id="KW-0902">Two-component regulatory system</keyword>
<feature type="DNA-binding region" description="OmpR/PhoB-type" evidence="5">
    <location>
        <begin position="131"/>
        <end position="231"/>
    </location>
</feature>
<dbReference type="InterPro" id="IPR001789">
    <property type="entry name" value="Sig_transdc_resp-reg_receiver"/>
</dbReference>
<comment type="caution">
    <text evidence="8">The sequence shown here is derived from an EMBL/GenBank/DDBJ whole genome shotgun (WGS) entry which is preliminary data.</text>
</comment>
<dbReference type="Pfam" id="PF00072">
    <property type="entry name" value="Response_reg"/>
    <property type="match status" value="1"/>
</dbReference>
<feature type="domain" description="OmpR/PhoB-type" evidence="7">
    <location>
        <begin position="131"/>
        <end position="231"/>
    </location>
</feature>
<dbReference type="EMBL" id="VOHS01000002">
    <property type="protein sequence ID" value="TWW02167.1"/>
    <property type="molecule type" value="Genomic_DNA"/>
</dbReference>
<keyword evidence="9" id="KW-1185">Reference proteome</keyword>
<dbReference type="CDD" id="cd00383">
    <property type="entry name" value="trans_reg_C"/>
    <property type="match status" value="1"/>
</dbReference>
<accession>A0A5C6LZP6</accession>
<dbReference type="PANTHER" id="PTHR48111">
    <property type="entry name" value="REGULATOR OF RPOS"/>
    <property type="match status" value="1"/>
</dbReference>
<evidence type="ECO:0000256" key="2">
    <source>
        <dbReference type="ARBA" id="ARBA00023012"/>
    </source>
</evidence>
<evidence type="ECO:0000256" key="1">
    <source>
        <dbReference type="ARBA" id="ARBA00022553"/>
    </source>
</evidence>
<dbReference type="SMART" id="SM00448">
    <property type="entry name" value="REC"/>
    <property type="match status" value="1"/>
</dbReference>
<dbReference type="InterPro" id="IPR036388">
    <property type="entry name" value="WH-like_DNA-bd_sf"/>
</dbReference>
<name>A0A5C6LZP6_9BACT</name>
<sequence length="248" mass="28275">MVSNVQILLAEDDYQYGSIIKKQLEAAGYAVVHCFDGEVALKKFQRDDFDLCILDVLMPKKDGFTLAQDIRKKNGMIPILFISSKATDEDRLHGFRIGGDDFLVKPFSMRELIMRIRVFLRRTLPKDVPGDGIYKLGDDVRFNYEEKELTRAGGEPFATLTKKEAKVLRYLVENSNKLVKRDEILLKVWGNSSFFSSRSMDVFLTRLRKHFKEEPGIALETLHNVGVRLNIPECTDQDSESTSTDNAG</sequence>
<feature type="modified residue" description="4-aspartylphosphate" evidence="4">
    <location>
        <position position="55"/>
    </location>
</feature>
<keyword evidence="3 5" id="KW-0238">DNA-binding</keyword>
<dbReference type="InterPro" id="IPR011006">
    <property type="entry name" value="CheY-like_superfamily"/>
</dbReference>
<organism evidence="8 9">
    <name type="scientific">Chitinophaga pinensis</name>
    <dbReference type="NCBI Taxonomy" id="79329"/>
    <lineage>
        <taxon>Bacteria</taxon>
        <taxon>Pseudomonadati</taxon>
        <taxon>Bacteroidota</taxon>
        <taxon>Chitinophagia</taxon>
        <taxon>Chitinophagales</taxon>
        <taxon>Chitinophagaceae</taxon>
        <taxon>Chitinophaga</taxon>
    </lineage>
</organism>
<dbReference type="PROSITE" id="PS51755">
    <property type="entry name" value="OMPR_PHOB"/>
    <property type="match status" value="1"/>
</dbReference>
<dbReference type="GO" id="GO:0006355">
    <property type="term" value="P:regulation of DNA-templated transcription"/>
    <property type="evidence" value="ECO:0007669"/>
    <property type="project" value="InterPro"/>
</dbReference>
<dbReference type="Pfam" id="PF00486">
    <property type="entry name" value="Trans_reg_C"/>
    <property type="match status" value="1"/>
</dbReference>
<dbReference type="CDD" id="cd17574">
    <property type="entry name" value="REC_OmpR"/>
    <property type="match status" value="1"/>
</dbReference>
<dbReference type="InterPro" id="IPR039420">
    <property type="entry name" value="WalR-like"/>
</dbReference>